<dbReference type="InterPro" id="IPR014729">
    <property type="entry name" value="Rossmann-like_a/b/a_fold"/>
</dbReference>
<dbReference type="NCBIfam" id="TIGR01536">
    <property type="entry name" value="asn_synth_AEB"/>
    <property type="match status" value="1"/>
</dbReference>
<dbReference type="AlphaFoldDB" id="A0A8J3BW48"/>
<keyword evidence="7 9" id="KW-0315">Glutamine amidotransferase</keyword>
<evidence type="ECO:0000256" key="4">
    <source>
        <dbReference type="ARBA" id="ARBA00022741"/>
    </source>
</evidence>
<comment type="pathway">
    <text evidence="1">Amino-acid biosynthesis; L-asparagine biosynthesis; L-asparagine from L-aspartate (L-Gln route): step 1/1.</text>
</comment>
<feature type="site" description="Important for beta-aspartyl-AMP intermediate formation" evidence="11">
    <location>
        <position position="363"/>
    </location>
</feature>
<evidence type="ECO:0000259" key="12">
    <source>
        <dbReference type="PROSITE" id="PS51278"/>
    </source>
</evidence>
<keyword evidence="4 10" id="KW-0547">Nucleotide-binding</keyword>
<dbReference type="InterPro" id="IPR006426">
    <property type="entry name" value="Asn_synth_AEB"/>
</dbReference>
<evidence type="ECO:0000256" key="9">
    <source>
        <dbReference type="PIRSR" id="PIRSR001589-1"/>
    </source>
</evidence>
<dbReference type="GO" id="GO:0004066">
    <property type="term" value="F:asparagine synthase (glutamine-hydrolyzing) activity"/>
    <property type="evidence" value="ECO:0007669"/>
    <property type="project" value="UniProtKB-EC"/>
</dbReference>
<dbReference type="SUPFAM" id="SSF52402">
    <property type="entry name" value="Adenine nucleotide alpha hydrolases-like"/>
    <property type="match status" value="1"/>
</dbReference>
<comment type="similarity">
    <text evidence="2">Belongs to the asparagine synthetase family.</text>
</comment>
<sequence length="594" mass="64120">MCRIHGFLNGDGSARDLPVVAALQHHGGPDGTGSAGGDGWGLGSNRLAVMDVEGGGQPYRLGPHLTVVFNGEIYNHEQLRASLRSRGYQFADRCDGSVLPALYDAYGAEFVDHLDGMYAIAVMDTRGPRPVLLLATDPSGMKPVYHHWDPVARRLHFASELPALLGFAAVPAVRREAGLEEYLAGKAPYGTDTFYAGIEVLPPGALLRCVSGETPVLRRRDDTGPAERDDDLASAGRDLLDLLWTEVGRLLVADVPVAVVTSGGLDSSLVTAIAARQHPPIHSFTVAYRGDWPFDERGYAAEVAERAGTVHHVVEVDPATLPGLAQEVVDHLGQPNADPITLSSYALFAAVREAGFTVALTGDAADEMFGGYARMRAAVDADRAGADWLPDYLDALAVLPAAGRHALYTDEYRRFLGGYRGLPTGAVEALRGQGPVLRRIRDFERLHRLPAYHLRRVDHLSMASSVEVRLPFCQPSVVRCARRKPDHLLIADGQVKRPLYSAARGLVPGSVLGRPKQPFTLPLTAMLTPGAPLWDLVRDALAPQRLRADGRLDPAAVEALFSRQESGKDDEAALALWALTVHAMWSRSRVAMPA</sequence>
<dbReference type="GO" id="GO:0005829">
    <property type="term" value="C:cytosol"/>
    <property type="evidence" value="ECO:0007669"/>
    <property type="project" value="TreeGrafter"/>
</dbReference>
<feature type="binding site" evidence="10">
    <location>
        <position position="95"/>
    </location>
    <ligand>
        <name>L-glutamine</name>
        <dbReference type="ChEBI" id="CHEBI:58359"/>
    </ligand>
</feature>
<dbReference type="InterPro" id="IPR001962">
    <property type="entry name" value="Asn_synthase"/>
</dbReference>
<accession>A0A8J3BW48</accession>
<dbReference type="InterPro" id="IPR051786">
    <property type="entry name" value="ASN_synthetase/amidase"/>
</dbReference>
<evidence type="ECO:0000256" key="1">
    <source>
        <dbReference type="ARBA" id="ARBA00005187"/>
    </source>
</evidence>
<dbReference type="EMBL" id="BMMX01000001">
    <property type="protein sequence ID" value="GGK74007.1"/>
    <property type="molecule type" value="Genomic_DNA"/>
</dbReference>
<organism evidence="13 14">
    <name type="scientific">Mangrovihabitans endophyticus</name>
    <dbReference type="NCBI Taxonomy" id="1751298"/>
    <lineage>
        <taxon>Bacteria</taxon>
        <taxon>Bacillati</taxon>
        <taxon>Actinomycetota</taxon>
        <taxon>Actinomycetes</taxon>
        <taxon>Micromonosporales</taxon>
        <taxon>Micromonosporaceae</taxon>
        <taxon>Mangrovihabitans</taxon>
    </lineage>
</organism>
<evidence type="ECO:0000256" key="7">
    <source>
        <dbReference type="ARBA" id="ARBA00022962"/>
    </source>
</evidence>
<dbReference type="InterPro" id="IPR033738">
    <property type="entry name" value="AsnB_N"/>
</dbReference>
<dbReference type="GO" id="GO:0005524">
    <property type="term" value="F:ATP binding"/>
    <property type="evidence" value="ECO:0007669"/>
    <property type="project" value="UniProtKB-KW"/>
</dbReference>
<dbReference type="Pfam" id="PF13537">
    <property type="entry name" value="GATase_7"/>
    <property type="match status" value="1"/>
</dbReference>
<dbReference type="Gene3D" id="3.40.50.620">
    <property type="entry name" value="HUPs"/>
    <property type="match status" value="1"/>
</dbReference>
<dbReference type="CDD" id="cd01991">
    <property type="entry name" value="Asn_synthase_B_C"/>
    <property type="match status" value="1"/>
</dbReference>
<dbReference type="GO" id="GO:0006529">
    <property type="term" value="P:asparagine biosynthetic process"/>
    <property type="evidence" value="ECO:0007669"/>
    <property type="project" value="UniProtKB-KW"/>
</dbReference>
<evidence type="ECO:0000256" key="10">
    <source>
        <dbReference type="PIRSR" id="PIRSR001589-2"/>
    </source>
</evidence>
<dbReference type="Proteomes" id="UP000656042">
    <property type="component" value="Unassembled WGS sequence"/>
</dbReference>
<dbReference type="PANTHER" id="PTHR43284:SF1">
    <property type="entry name" value="ASPARAGINE SYNTHETASE"/>
    <property type="match status" value="1"/>
</dbReference>
<feature type="active site" description="For GATase activity" evidence="9">
    <location>
        <position position="2"/>
    </location>
</feature>
<gene>
    <name evidence="13" type="primary">asnB</name>
    <name evidence="13" type="ORF">GCM10012284_04980</name>
</gene>
<evidence type="ECO:0000256" key="5">
    <source>
        <dbReference type="ARBA" id="ARBA00022840"/>
    </source>
</evidence>
<dbReference type="CDD" id="cd00712">
    <property type="entry name" value="AsnB"/>
    <property type="match status" value="1"/>
</dbReference>
<evidence type="ECO:0000256" key="8">
    <source>
        <dbReference type="ARBA" id="ARBA00048741"/>
    </source>
</evidence>
<dbReference type="Pfam" id="PF00733">
    <property type="entry name" value="Asn_synthase"/>
    <property type="match status" value="1"/>
</dbReference>
<name>A0A8J3BW48_9ACTN</name>
<evidence type="ECO:0000256" key="11">
    <source>
        <dbReference type="PIRSR" id="PIRSR001589-3"/>
    </source>
</evidence>
<evidence type="ECO:0000256" key="6">
    <source>
        <dbReference type="ARBA" id="ARBA00022888"/>
    </source>
</evidence>
<evidence type="ECO:0000313" key="14">
    <source>
        <dbReference type="Proteomes" id="UP000656042"/>
    </source>
</evidence>
<comment type="catalytic activity">
    <reaction evidence="8">
        <text>L-aspartate + L-glutamine + ATP + H2O = L-asparagine + L-glutamate + AMP + diphosphate + H(+)</text>
        <dbReference type="Rhea" id="RHEA:12228"/>
        <dbReference type="ChEBI" id="CHEBI:15377"/>
        <dbReference type="ChEBI" id="CHEBI:15378"/>
        <dbReference type="ChEBI" id="CHEBI:29985"/>
        <dbReference type="ChEBI" id="CHEBI:29991"/>
        <dbReference type="ChEBI" id="CHEBI:30616"/>
        <dbReference type="ChEBI" id="CHEBI:33019"/>
        <dbReference type="ChEBI" id="CHEBI:58048"/>
        <dbReference type="ChEBI" id="CHEBI:58359"/>
        <dbReference type="ChEBI" id="CHEBI:456215"/>
        <dbReference type="EC" id="6.3.5.4"/>
    </reaction>
</comment>
<reference evidence="13" key="1">
    <citation type="journal article" date="2014" name="Int. J. Syst. Evol. Microbiol.">
        <title>Complete genome sequence of Corynebacterium casei LMG S-19264T (=DSM 44701T), isolated from a smear-ripened cheese.</title>
        <authorList>
            <consortium name="US DOE Joint Genome Institute (JGI-PGF)"/>
            <person name="Walter F."/>
            <person name="Albersmeier A."/>
            <person name="Kalinowski J."/>
            <person name="Ruckert C."/>
        </authorList>
    </citation>
    <scope>NUCLEOTIDE SEQUENCE</scope>
    <source>
        <strain evidence="13">CGMCC 4.7299</strain>
    </source>
</reference>
<dbReference type="RefSeq" id="WP_189077343.1">
    <property type="nucleotide sequence ID" value="NZ_BMMX01000001.1"/>
</dbReference>
<keyword evidence="9" id="KW-0028">Amino-acid biosynthesis</keyword>
<dbReference type="InterPro" id="IPR017932">
    <property type="entry name" value="GATase_2_dom"/>
</dbReference>
<keyword evidence="5 10" id="KW-0067">ATP-binding</keyword>
<evidence type="ECO:0000256" key="2">
    <source>
        <dbReference type="ARBA" id="ARBA00005752"/>
    </source>
</evidence>
<dbReference type="SUPFAM" id="SSF56235">
    <property type="entry name" value="N-terminal nucleophile aminohydrolases (Ntn hydrolases)"/>
    <property type="match status" value="1"/>
</dbReference>
<dbReference type="PROSITE" id="PS51278">
    <property type="entry name" value="GATASE_TYPE_2"/>
    <property type="match status" value="1"/>
</dbReference>
<dbReference type="Gene3D" id="3.60.20.10">
    <property type="entry name" value="Glutamine Phosphoribosylpyrophosphate, subunit 1, domain 1"/>
    <property type="match status" value="1"/>
</dbReference>
<dbReference type="InterPro" id="IPR029055">
    <property type="entry name" value="Ntn_hydrolases_N"/>
</dbReference>
<comment type="caution">
    <text evidence="13">The sequence shown here is derived from an EMBL/GenBank/DDBJ whole genome shotgun (WGS) entry which is preliminary data.</text>
</comment>
<keyword evidence="14" id="KW-1185">Reference proteome</keyword>
<evidence type="ECO:0000256" key="3">
    <source>
        <dbReference type="ARBA" id="ARBA00012737"/>
    </source>
</evidence>
<evidence type="ECO:0000313" key="13">
    <source>
        <dbReference type="EMBL" id="GGK74007.1"/>
    </source>
</evidence>
<feature type="domain" description="Glutamine amidotransferase type-2" evidence="12">
    <location>
        <begin position="2"/>
        <end position="212"/>
    </location>
</feature>
<keyword evidence="6 9" id="KW-0061">Asparagine biosynthesis</keyword>
<protein>
    <recommendedName>
        <fullName evidence="3">asparagine synthase (glutamine-hydrolyzing)</fullName>
        <ecNumber evidence="3">6.3.5.4</ecNumber>
    </recommendedName>
</protein>
<dbReference type="PIRSF" id="PIRSF001589">
    <property type="entry name" value="Asn_synthetase_glu-h"/>
    <property type="match status" value="1"/>
</dbReference>
<dbReference type="EC" id="6.3.5.4" evidence="3"/>
<dbReference type="PANTHER" id="PTHR43284">
    <property type="entry name" value="ASPARAGINE SYNTHETASE (GLUTAMINE-HYDROLYZING)"/>
    <property type="match status" value="1"/>
</dbReference>
<feature type="binding site" evidence="10">
    <location>
        <position position="286"/>
    </location>
    <ligand>
        <name>ATP</name>
        <dbReference type="ChEBI" id="CHEBI:30616"/>
    </ligand>
</feature>
<reference evidence="13" key="2">
    <citation type="submission" date="2020-09" db="EMBL/GenBank/DDBJ databases">
        <authorList>
            <person name="Sun Q."/>
            <person name="Zhou Y."/>
        </authorList>
    </citation>
    <scope>NUCLEOTIDE SEQUENCE</scope>
    <source>
        <strain evidence="13">CGMCC 4.7299</strain>
    </source>
</reference>
<proteinExistence type="inferred from homology"/>